<dbReference type="Gene3D" id="1.25.10.10">
    <property type="entry name" value="Leucine-rich Repeat Variant"/>
    <property type="match status" value="1"/>
</dbReference>
<gene>
    <name evidence="9" type="ORF">AB1Y20_007701</name>
</gene>
<organism evidence="9 10">
    <name type="scientific">Prymnesium parvum</name>
    <name type="common">Toxic golden alga</name>
    <dbReference type="NCBI Taxonomy" id="97485"/>
    <lineage>
        <taxon>Eukaryota</taxon>
        <taxon>Haptista</taxon>
        <taxon>Haptophyta</taxon>
        <taxon>Prymnesiophyceae</taxon>
        <taxon>Prymnesiales</taxon>
        <taxon>Prymnesiaceae</taxon>
        <taxon>Prymnesium</taxon>
    </lineage>
</organism>
<dbReference type="GO" id="GO:0005737">
    <property type="term" value="C:cytoplasm"/>
    <property type="evidence" value="ECO:0007669"/>
    <property type="project" value="UniProtKB-SubCell"/>
</dbReference>
<name>A0AB34IWU7_PRYPA</name>
<keyword evidence="10" id="KW-1185">Reference proteome</keyword>
<evidence type="ECO:0000256" key="5">
    <source>
        <dbReference type="ARBA" id="ARBA00022490"/>
    </source>
</evidence>
<evidence type="ECO:0000256" key="4">
    <source>
        <dbReference type="ARBA" id="ARBA00022448"/>
    </source>
</evidence>
<evidence type="ECO:0000313" key="10">
    <source>
        <dbReference type="Proteomes" id="UP001515480"/>
    </source>
</evidence>
<feature type="compositionally biased region" description="Low complexity" evidence="8">
    <location>
        <begin position="751"/>
        <end position="761"/>
    </location>
</feature>
<dbReference type="EMBL" id="JBGBPQ010000017">
    <property type="protein sequence ID" value="KAL1508109.1"/>
    <property type="molecule type" value="Genomic_DNA"/>
</dbReference>
<keyword evidence="5" id="KW-0963">Cytoplasm</keyword>
<evidence type="ECO:0000256" key="3">
    <source>
        <dbReference type="ARBA" id="ARBA00009466"/>
    </source>
</evidence>
<feature type="region of interest" description="Disordered" evidence="8">
    <location>
        <begin position="751"/>
        <end position="770"/>
    </location>
</feature>
<comment type="caution">
    <text evidence="9">The sequence shown here is derived from an EMBL/GenBank/DDBJ whole genome shotgun (WGS) entry which is preliminary data.</text>
</comment>
<dbReference type="InterPro" id="IPR016024">
    <property type="entry name" value="ARM-type_fold"/>
</dbReference>
<dbReference type="AlphaFoldDB" id="A0AB34IWU7"/>
<keyword evidence="6" id="KW-0653">Protein transport</keyword>
<reference evidence="9 10" key="1">
    <citation type="journal article" date="2024" name="Science">
        <title>Giant polyketide synthase enzymes in the biosynthesis of giant marine polyether toxins.</title>
        <authorList>
            <person name="Fallon T.R."/>
            <person name="Shende V.V."/>
            <person name="Wierzbicki I.H."/>
            <person name="Pendleton A.L."/>
            <person name="Watervoot N.F."/>
            <person name="Auber R.P."/>
            <person name="Gonzalez D.J."/>
            <person name="Wisecaver J.H."/>
            <person name="Moore B.S."/>
        </authorList>
    </citation>
    <scope>NUCLEOTIDE SEQUENCE [LARGE SCALE GENOMIC DNA]</scope>
    <source>
        <strain evidence="9 10">12B1</strain>
    </source>
</reference>
<protein>
    <submittedName>
        <fullName evidence="9">Uncharacterized protein</fullName>
    </submittedName>
</protein>
<dbReference type="Proteomes" id="UP001515480">
    <property type="component" value="Unassembled WGS sequence"/>
</dbReference>
<comment type="subcellular location">
    <subcellularLocation>
        <location evidence="2">Cytoplasm</location>
    </subcellularLocation>
    <subcellularLocation>
        <location evidence="1">Nucleus</location>
    </subcellularLocation>
</comment>
<keyword evidence="7" id="KW-0539">Nucleus</keyword>
<evidence type="ECO:0000256" key="8">
    <source>
        <dbReference type="SAM" id="MobiDB-lite"/>
    </source>
</evidence>
<keyword evidence="4" id="KW-0813">Transport</keyword>
<comment type="similarity">
    <text evidence="3">Belongs to the exportin family.</text>
</comment>
<evidence type="ECO:0000256" key="1">
    <source>
        <dbReference type="ARBA" id="ARBA00004123"/>
    </source>
</evidence>
<dbReference type="SUPFAM" id="SSF48371">
    <property type="entry name" value="ARM repeat"/>
    <property type="match status" value="1"/>
</dbReference>
<feature type="compositionally biased region" description="Acidic residues" evidence="8">
    <location>
        <begin position="433"/>
        <end position="443"/>
    </location>
</feature>
<dbReference type="GO" id="GO:0005634">
    <property type="term" value="C:nucleus"/>
    <property type="evidence" value="ECO:0007669"/>
    <property type="project" value="UniProtKB-SubCell"/>
</dbReference>
<evidence type="ECO:0000256" key="7">
    <source>
        <dbReference type="ARBA" id="ARBA00023242"/>
    </source>
</evidence>
<accession>A0AB34IWU7</accession>
<dbReference type="InterPro" id="IPR040016">
    <property type="entry name" value="XPO6"/>
</dbReference>
<evidence type="ECO:0000256" key="6">
    <source>
        <dbReference type="ARBA" id="ARBA00022927"/>
    </source>
</evidence>
<sequence>MGSSQVVHHLTYVSAALAEFFAPTTPPARRHQLQLSLQQERSRDGAWRDYLPLLTASLDEALLWLALSVCDASLLRARGLECSSAADRSQLKDALLAMLLGPRRAALPPSARGKAVGLLARLARVAWPREEPRLVPQLLECVQQRGGARAHAAEAFAAICDEVAPTAARSLAFQQEQLQDDFCAILPLAHASLAAALSDQPGAEECHAEAAYHCLRAAAALLRLGWTLRPSGGAAAELPKLLRAVCLYIEPLKLRHAAEWHLRLSSAALEAIRELCERQEGEQAAGTLLAGVIGALVDATRALPKSAPQLSEPARAEYERQLCYTLELLSSRWLLRLNRSLALAILGPLWVYSQGAAVRQLHRCVRVSVALLECAGAAAEGLASNTDYDVTLELVDALMPCVQALVGRLQLRRNPQMMAEYDLDAEVQLLEDDDDDEGEEGAGEELLGGGTGEEEGFEALCSDSMAQLCAMATVRGDTIVQLLFGELRQVLPSVATASPEPMAATDVSTLCGLLVGVLPSVSDASIGALAELTAALLEALRRFAAPAAPLGRRSRAGGAAERAELALLRLLLSLCDWMDALLDGAAAAWPAAQRDGVGRTLADAASALFAHAPSLLAAGGAARPAAALLSAGARRHWSAAAHEAAALQQLRAIAPAAIAQLPEERQPALCAAVACALLLPARGAKMEAYAAAVAPWRREGCARLVEALCGGWASGAAEGALGRVGAAHGSMRCLCAVLRAFANEHRAVKARGSAPSASRRSLTSPPPPPVPPPPWQLALLEPMHAPLLVPLQSLLPAVISAAPLMLESVGELLQLVLALLQCLGGLLGSPLLLFAFEQTLSAVSTVVAASATLASPEPHSPNRPGSKSELVLRVGLRILLVMSDPPAQSAAIKASVLSPLVAVIGPSQIGSLVHDSPGQLSPPRCAQVFSIVANVLKVHWRALSQSHEQLAVLLQMMFLGLSRPHDVCSFRICLSSCLEVQDRKPPADPSLQEWLLEQFNELLYMVLAVRLDPRHSAFHEEATECLRSARTEQLVALLQRFLVAQDELSAAQKQMVYDQFVAGDNGDAPSFSRNLGRLANDVAYFKMEALHSSTPLF</sequence>
<evidence type="ECO:0000313" key="9">
    <source>
        <dbReference type="EMBL" id="KAL1508109.1"/>
    </source>
</evidence>
<dbReference type="InterPro" id="IPR011989">
    <property type="entry name" value="ARM-like"/>
</dbReference>
<dbReference type="PANTHER" id="PTHR21452:SF4">
    <property type="entry name" value="EXPORTIN-6"/>
    <property type="match status" value="1"/>
</dbReference>
<proteinExistence type="inferred from homology"/>
<dbReference type="GO" id="GO:0005049">
    <property type="term" value="F:nuclear export signal receptor activity"/>
    <property type="evidence" value="ECO:0007669"/>
    <property type="project" value="InterPro"/>
</dbReference>
<evidence type="ECO:0000256" key="2">
    <source>
        <dbReference type="ARBA" id="ARBA00004496"/>
    </source>
</evidence>
<dbReference type="PANTHER" id="PTHR21452">
    <property type="entry name" value="EXPORTIN-6"/>
    <property type="match status" value="1"/>
</dbReference>
<dbReference type="GO" id="GO:0006611">
    <property type="term" value="P:protein export from nucleus"/>
    <property type="evidence" value="ECO:0007669"/>
    <property type="project" value="InterPro"/>
</dbReference>
<feature type="region of interest" description="Disordered" evidence="8">
    <location>
        <begin position="433"/>
        <end position="452"/>
    </location>
</feature>